<reference evidence="3 4" key="1">
    <citation type="journal article" date="2018" name="New Phytol.">
        <title>Phylogenomics of Endogonaceae and evolution of mycorrhizas within Mucoromycota.</title>
        <authorList>
            <person name="Chang Y."/>
            <person name="Desiro A."/>
            <person name="Na H."/>
            <person name="Sandor L."/>
            <person name="Lipzen A."/>
            <person name="Clum A."/>
            <person name="Barry K."/>
            <person name="Grigoriev I.V."/>
            <person name="Martin F.M."/>
            <person name="Stajich J.E."/>
            <person name="Smith M.E."/>
            <person name="Bonito G."/>
            <person name="Spatafora J.W."/>
        </authorList>
    </citation>
    <scope>NUCLEOTIDE SEQUENCE [LARGE SCALE GENOMIC DNA]</scope>
    <source>
        <strain evidence="3 4">GMNB39</strain>
    </source>
</reference>
<dbReference type="PANTHER" id="PTHR42684:SF3">
    <property type="entry name" value="ADENOSYLMETHIONINE-8-AMINO-7-OXONONANOATE AMINOTRANSFERASE"/>
    <property type="match status" value="1"/>
</dbReference>
<dbReference type="OrthoDB" id="425114at2759"/>
<keyword evidence="1" id="KW-0032">Aminotransferase</keyword>
<dbReference type="InterPro" id="IPR015422">
    <property type="entry name" value="PyrdxlP-dep_Trfase_small"/>
</dbReference>
<organism evidence="3 4">
    <name type="scientific">Jimgerdemannia flammicorona</name>
    <dbReference type="NCBI Taxonomy" id="994334"/>
    <lineage>
        <taxon>Eukaryota</taxon>
        <taxon>Fungi</taxon>
        <taxon>Fungi incertae sedis</taxon>
        <taxon>Mucoromycota</taxon>
        <taxon>Mucoromycotina</taxon>
        <taxon>Endogonomycetes</taxon>
        <taxon>Endogonales</taxon>
        <taxon>Endogonaceae</taxon>
        <taxon>Jimgerdemannia</taxon>
    </lineage>
</organism>
<evidence type="ECO:0000313" key="3">
    <source>
        <dbReference type="EMBL" id="RUP51784.1"/>
    </source>
</evidence>
<name>A0A433DLN8_9FUNG</name>
<dbReference type="GO" id="GO:0004015">
    <property type="term" value="F:adenosylmethionine-8-amino-7-oxononanoate transaminase activity"/>
    <property type="evidence" value="ECO:0007669"/>
    <property type="project" value="TreeGrafter"/>
</dbReference>
<dbReference type="AlphaFoldDB" id="A0A433DLN8"/>
<dbReference type="Proteomes" id="UP000268093">
    <property type="component" value="Unassembled WGS sequence"/>
</dbReference>
<comment type="caution">
    <text evidence="3">The sequence shown here is derived from an EMBL/GenBank/DDBJ whole genome shotgun (WGS) entry which is preliminary data.</text>
</comment>
<keyword evidence="4" id="KW-1185">Reference proteome</keyword>
<dbReference type="Gene3D" id="3.90.1150.10">
    <property type="entry name" value="Aspartate Aminotransferase, domain 1"/>
    <property type="match status" value="1"/>
</dbReference>
<proteinExistence type="predicted"/>
<dbReference type="GO" id="GO:0004141">
    <property type="term" value="F:dethiobiotin synthase activity"/>
    <property type="evidence" value="ECO:0007669"/>
    <property type="project" value="TreeGrafter"/>
</dbReference>
<protein>
    <submittedName>
        <fullName evidence="3">Uncharacterized protein</fullName>
    </submittedName>
</protein>
<evidence type="ECO:0000256" key="2">
    <source>
        <dbReference type="ARBA" id="ARBA00022679"/>
    </source>
</evidence>
<evidence type="ECO:0000256" key="1">
    <source>
        <dbReference type="ARBA" id="ARBA00022576"/>
    </source>
</evidence>
<evidence type="ECO:0000313" key="4">
    <source>
        <dbReference type="Proteomes" id="UP000268093"/>
    </source>
</evidence>
<dbReference type="GO" id="GO:0005739">
    <property type="term" value="C:mitochondrion"/>
    <property type="evidence" value="ECO:0007669"/>
    <property type="project" value="TreeGrafter"/>
</dbReference>
<dbReference type="PANTHER" id="PTHR42684">
    <property type="entry name" value="ADENOSYLMETHIONINE-8-AMINO-7-OXONONANOATE AMINOTRANSFERASE"/>
    <property type="match status" value="1"/>
</dbReference>
<gene>
    <name evidence="3" type="ORF">BC936DRAFT_145986</name>
</gene>
<accession>A0A433DLN8</accession>
<dbReference type="EMBL" id="RBNI01000481">
    <property type="protein sequence ID" value="RUP51784.1"/>
    <property type="molecule type" value="Genomic_DNA"/>
</dbReference>
<sequence>MCCRARKSSITAYASPSIVVSSFPMIVDIADRGLHFLSPEQGVVPIGSVLAIELKDDTGSGYASTAPQYIVSRLRRDTFGATDLNVFARPLGNVVYLMTSQVTAPRQVREIERLLVECLEAGRNSWTGLDEGSGVVYC</sequence>
<keyword evidence="2" id="KW-0808">Transferase</keyword>
<dbReference type="GO" id="GO:0009102">
    <property type="term" value="P:biotin biosynthetic process"/>
    <property type="evidence" value="ECO:0007669"/>
    <property type="project" value="TreeGrafter"/>
</dbReference>